<evidence type="ECO:0000259" key="1">
    <source>
        <dbReference type="Pfam" id="PF04168"/>
    </source>
</evidence>
<comment type="caution">
    <text evidence="2">The sequence shown here is derived from an EMBL/GenBank/DDBJ whole genome shotgun (WGS) entry which is preliminary data.</text>
</comment>
<proteinExistence type="predicted"/>
<organism evidence="2 3">
    <name type="scientific">Uliginosibacterium sediminicola</name>
    <dbReference type="NCBI Taxonomy" id="2024550"/>
    <lineage>
        <taxon>Bacteria</taxon>
        <taxon>Pseudomonadati</taxon>
        <taxon>Pseudomonadota</taxon>
        <taxon>Betaproteobacteria</taxon>
        <taxon>Rhodocyclales</taxon>
        <taxon>Zoogloeaceae</taxon>
        <taxon>Uliginosibacterium</taxon>
    </lineage>
</organism>
<protein>
    <submittedName>
        <fullName evidence="2">Alpha-E domain-containing protein</fullName>
    </submittedName>
</protein>
<dbReference type="InterPro" id="IPR051680">
    <property type="entry name" value="ATP-dep_Glu-Cys_Ligase-2"/>
</dbReference>
<gene>
    <name evidence="2" type="ORF">ABDB84_04385</name>
</gene>
<dbReference type="Pfam" id="PF04168">
    <property type="entry name" value="Alpha-E"/>
    <property type="match status" value="1"/>
</dbReference>
<evidence type="ECO:0000313" key="3">
    <source>
        <dbReference type="Proteomes" id="UP001410394"/>
    </source>
</evidence>
<dbReference type="EMBL" id="JBDIVE010000002">
    <property type="protein sequence ID" value="MEN3067705.1"/>
    <property type="molecule type" value="Genomic_DNA"/>
</dbReference>
<dbReference type="Proteomes" id="UP001410394">
    <property type="component" value="Unassembled WGS sequence"/>
</dbReference>
<dbReference type="RefSeq" id="WP_345918472.1">
    <property type="nucleotide sequence ID" value="NZ_JBDIVE010000002.1"/>
</dbReference>
<name>A0ABU9YVI7_9RHOO</name>
<keyword evidence="3" id="KW-1185">Reference proteome</keyword>
<reference evidence="2 3" key="1">
    <citation type="journal article" date="2018" name="Int. J. Syst. Evol. Microbiol.">
        <title>Uliginosibacterium sediminicola sp. nov., isolated from freshwater sediment.</title>
        <authorList>
            <person name="Hwang W.M."/>
            <person name="Kim S.M."/>
            <person name="Kang K."/>
            <person name="Ahn T.Y."/>
        </authorList>
    </citation>
    <scope>NUCLEOTIDE SEQUENCE [LARGE SCALE GENOMIC DNA]</scope>
    <source>
        <strain evidence="2 3">M1-21</strain>
    </source>
</reference>
<evidence type="ECO:0000313" key="2">
    <source>
        <dbReference type="EMBL" id="MEN3067705.1"/>
    </source>
</evidence>
<dbReference type="PANTHER" id="PTHR34595">
    <property type="entry name" value="BLR5612 PROTEIN"/>
    <property type="match status" value="1"/>
</dbReference>
<sequence length="313" mass="35736">MLSRTADHLFWMARYIERAENVARMLDVNYRMSLLPQSDAAVERQWRAALDTMGLLDLYKETGGAYAPTDVIRFMVLDRNNPSSIFSCLRSARENAHAVRGTLTSELWETTNSTWIAMRSFSQAGLEGDGASEFFEWVKFRSHLSRGVSVGTMLRDESLHFMRLGTFLERADSTARLLDVKFNELSNSGRADEAAEYYEWSALLRSVSAFEIFRKVYRDSITPSRVAELLILHRDMPRSLASCMEEVHELLQKVANQRSAETERRAGEIAASLRFGRIEDIFEDGLHDWLTTFIERVADLGGRISNDFLVPVN</sequence>
<dbReference type="PANTHER" id="PTHR34595:SF7">
    <property type="entry name" value="SLL1039 PROTEIN"/>
    <property type="match status" value="1"/>
</dbReference>
<dbReference type="InterPro" id="IPR007296">
    <property type="entry name" value="DUF403"/>
</dbReference>
<feature type="domain" description="DUF403" evidence="1">
    <location>
        <begin position="1"/>
        <end position="309"/>
    </location>
</feature>
<accession>A0ABU9YVI7</accession>